<sequence length="106" mass="12041">MLVEIEKIIEETEPGVMFAHLKQESHFAHGQQYIIHVCYLVATKQYRSYVFLDRAFVTWVLDPELDHSVLPTSSDGAAGIEKLITDTVREIDADNLRMYTNGALSV</sequence>
<proteinExistence type="predicted"/>
<organism evidence="1 2">
    <name type="scientific">Duganella guangzhouensis</name>
    <dbReference type="NCBI Taxonomy" id="2666084"/>
    <lineage>
        <taxon>Bacteria</taxon>
        <taxon>Pseudomonadati</taxon>
        <taxon>Pseudomonadota</taxon>
        <taxon>Betaproteobacteria</taxon>
        <taxon>Burkholderiales</taxon>
        <taxon>Oxalobacteraceae</taxon>
        <taxon>Telluria group</taxon>
        <taxon>Duganella</taxon>
    </lineage>
</organism>
<evidence type="ECO:0000313" key="1">
    <source>
        <dbReference type="EMBL" id="MRW89027.1"/>
    </source>
</evidence>
<gene>
    <name evidence="1" type="ORF">GJ699_03425</name>
</gene>
<comment type="caution">
    <text evidence="1">The sequence shown here is derived from an EMBL/GenBank/DDBJ whole genome shotgun (WGS) entry which is preliminary data.</text>
</comment>
<evidence type="ECO:0000313" key="2">
    <source>
        <dbReference type="Proteomes" id="UP000433309"/>
    </source>
</evidence>
<protein>
    <submittedName>
        <fullName evidence="1">Uncharacterized protein</fullName>
    </submittedName>
</protein>
<name>A0A6I2KV98_9BURK</name>
<reference evidence="1 2" key="1">
    <citation type="submission" date="2019-11" db="EMBL/GenBank/DDBJ databases">
        <title>Novel species isolated from a subtropical stream in China.</title>
        <authorList>
            <person name="Lu H."/>
        </authorList>
    </citation>
    <scope>NUCLEOTIDE SEQUENCE [LARGE SCALE GENOMIC DNA]</scope>
    <source>
        <strain evidence="1 2">FT80W</strain>
    </source>
</reference>
<dbReference type="AlphaFoldDB" id="A0A6I2KV98"/>
<dbReference type="RefSeq" id="WP_154373146.1">
    <property type="nucleotide sequence ID" value="NZ_WKJK01000002.1"/>
</dbReference>
<dbReference type="Proteomes" id="UP000433309">
    <property type="component" value="Unassembled WGS sequence"/>
</dbReference>
<accession>A0A6I2KV98</accession>
<dbReference type="EMBL" id="WKJK01000002">
    <property type="protein sequence ID" value="MRW89027.1"/>
    <property type="molecule type" value="Genomic_DNA"/>
</dbReference>
<keyword evidence="2" id="KW-1185">Reference proteome</keyword>